<evidence type="ECO:0000313" key="4">
    <source>
        <dbReference type="Proteomes" id="UP001174909"/>
    </source>
</evidence>
<dbReference type="PANTHER" id="PTHR23101">
    <property type="entry name" value="RAB GDP/GTP EXCHANGE FACTOR"/>
    <property type="match status" value="1"/>
</dbReference>
<dbReference type="GO" id="GO:0016192">
    <property type="term" value="P:vesicle-mediated transport"/>
    <property type="evidence" value="ECO:0007669"/>
    <property type="project" value="InterPro"/>
</dbReference>
<organism evidence="3 4">
    <name type="scientific">Geodia barretti</name>
    <name type="common">Barrett's horny sponge</name>
    <dbReference type="NCBI Taxonomy" id="519541"/>
    <lineage>
        <taxon>Eukaryota</taxon>
        <taxon>Metazoa</taxon>
        <taxon>Porifera</taxon>
        <taxon>Demospongiae</taxon>
        <taxon>Heteroscleromorpha</taxon>
        <taxon>Tetractinellida</taxon>
        <taxon>Astrophorina</taxon>
        <taxon>Geodiidae</taxon>
        <taxon>Geodia</taxon>
    </lineage>
</organism>
<name>A0AA35TAV5_GEOBA</name>
<dbReference type="SUPFAM" id="SSF109993">
    <property type="entry name" value="VPS9 domain"/>
    <property type="match status" value="1"/>
</dbReference>
<dbReference type="GO" id="GO:0031267">
    <property type="term" value="F:small GTPase binding"/>
    <property type="evidence" value="ECO:0007669"/>
    <property type="project" value="TreeGrafter"/>
</dbReference>
<feature type="compositionally biased region" description="Basic and acidic residues" evidence="1">
    <location>
        <begin position="545"/>
        <end position="558"/>
    </location>
</feature>
<dbReference type="InterPro" id="IPR059025">
    <property type="entry name" value="STB6_N"/>
</dbReference>
<protein>
    <submittedName>
        <fullName evidence="3">Rab5 GDP/GTP exchange factor</fullName>
    </submittedName>
</protein>
<dbReference type="Pfam" id="PF25995">
    <property type="entry name" value="STB6_N"/>
    <property type="match status" value="1"/>
</dbReference>
<sequence>MGVLCSYIVQKQKNWQREDISHELVYNAVEHCVMPQIKPLIIRRVAQTERDELVSSKCLEFSGVTQDQLRVRPCLRSNEPVPFIEAITQLRASYFSSTPTDKMYSVVGAAKALYDRLGDIGESSIDGDAFLDLWIYVIIKANIKDLATNLLFMIDYGNPQLACGEAGYYLTTLEAAVHFIASLSPETLQAPQGVMEFVVCEREYFSSLCSLPGSGLEMVASDTEVQGYQVAVIRDWALNRARLFRCALVPASYQHFAKVAVIRVPQSSTNPAITQFMLKQLRCEGSKSEGLYTRTVPLGSAICVNVKSIDRRKLIVLPTGDYDSHKSDLNHVLQLERLGSLQTDSSHSDSCLIYPSSVTRSHTLDIPMSPPYYSSTRGSINQGKDGNLCPLPHPGSRLRHLNDTPSPLWSPYVLSQNLADDQIEEDTFTNQVGGMSVRSEHRRLRQSSRPTPDSVDTRNSKLSPSRSVLSRITRSRSGNSQGNSEITGSQSGNSEITRSRSGNSEITRSRSDSLQESQSAHPNIIMIEAEIHEDCISSQPPTGHSENDRDENEKEESAHLLVDASDGVKRKPAGGSDSRRNLDLVLENNNRGNLPDERGEKAQENADANPDSKKDQLSLEFRGSSGGSEMILTLEYRRELETAFVTNHLYGNTPQSIAEAAHTITLQAQMYLQRLNYLSVSYKITGEYDDITLNAVKTFQGLIAMSLLQRAHNHHEAQFSVVVPETGHLSPTTYQFLRQAYITIYASMVRIGLDKYLGDNFNPMSTAPRDIRVFRECVSGLQRSQGLKECQSGAMCANTIHRIKQLLHAQKKVTV</sequence>
<dbReference type="Gene3D" id="1.20.1050.80">
    <property type="entry name" value="VPS9 domain"/>
    <property type="match status" value="1"/>
</dbReference>
<feature type="domain" description="VPS9" evidence="2">
    <location>
        <begin position="48"/>
        <end position="189"/>
    </location>
</feature>
<dbReference type="AlphaFoldDB" id="A0AA35TAV5"/>
<dbReference type="GO" id="GO:0005829">
    <property type="term" value="C:cytosol"/>
    <property type="evidence" value="ECO:0007669"/>
    <property type="project" value="TreeGrafter"/>
</dbReference>
<reference evidence="3" key="1">
    <citation type="submission" date="2023-03" db="EMBL/GenBank/DDBJ databases">
        <authorList>
            <person name="Steffen K."/>
            <person name="Cardenas P."/>
        </authorList>
    </citation>
    <scope>NUCLEOTIDE SEQUENCE</scope>
</reference>
<feature type="compositionally biased region" description="Polar residues" evidence="1">
    <location>
        <begin position="460"/>
        <end position="506"/>
    </location>
</feature>
<gene>
    <name evidence="3" type="ORF">GBAR_LOCUS24876</name>
</gene>
<dbReference type="InterPro" id="IPR003123">
    <property type="entry name" value="VPS9"/>
</dbReference>
<dbReference type="InterPro" id="IPR045046">
    <property type="entry name" value="Vps9-like"/>
</dbReference>
<feature type="region of interest" description="Disordered" evidence="1">
    <location>
        <begin position="375"/>
        <end position="399"/>
    </location>
</feature>
<dbReference type="Proteomes" id="UP001174909">
    <property type="component" value="Unassembled WGS sequence"/>
</dbReference>
<feature type="compositionally biased region" description="Polar residues" evidence="1">
    <location>
        <begin position="375"/>
        <end position="384"/>
    </location>
</feature>
<feature type="compositionally biased region" description="Basic and acidic residues" evidence="1">
    <location>
        <begin position="594"/>
        <end position="617"/>
    </location>
</feature>
<evidence type="ECO:0000259" key="2">
    <source>
        <dbReference type="PROSITE" id="PS51205"/>
    </source>
</evidence>
<dbReference type="SMART" id="SM00167">
    <property type="entry name" value="VPS9"/>
    <property type="match status" value="1"/>
</dbReference>
<dbReference type="GO" id="GO:0030139">
    <property type="term" value="C:endocytic vesicle"/>
    <property type="evidence" value="ECO:0007669"/>
    <property type="project" value="TreeGrafter"/>
</dbReference>
<dbReference type="PROSITE" id="PS51205">
    <property type="entry name" value="VPS9"/>
    <property type="match status" value="1"/>
</dbReference>
<dbReference type="InterPro" id="IPR037191">
    <property type="entry name" value="VPS9_dom_sf"/>
</dbReference>
<evidence type="ECO:0000256" key="1">
    <source>
        <dbReference type="SAM" id="MobiDB-lite"/>
    </source>
</evidence>
<accession>A0AA35TAV5</accession>
<dbReference type="Pfam" id="PF02204">
    <property type="entry name" value="VPS9"/>
    <property type="match status" value="1"/>
</dbReference>
<dbReference type="EMBL" id="CASHTH010003435">
    <property type="protein sequence ID" value="CAI8044930.1"/>
    <property type="molecule type" value="Genomic_DNA"/>
</dbReference>
<proteinExistence type="predicted"/>
<comment type="caution">
    <text evidence="3">The sequence shown here is derived from an EMBL/GenBank/DDBJ whole genome shotgun (WGS) entry which is preliminary data.</text>
</comment>
<feature type="region of interest" description="Disordered" evidence="1">
    <location>
        <begin position="536"/>
        <end position="620"/>
    </location>
</feature>
<dbReference type="GO" id="GO:0005085">
    <property type="term" value="F:guanyl-nucleotide exchange factor activity"/>
    <property type="evidence" value="ECO:0007669"/>
    <property type="project" value="InterPro"/>
</dbReference>
<feature type="region of interest" description="Disordered" evidence="1">
    <location>
        <begin position="429"/>
        <end position="518"/>
    </location>
</feature>
<dbReference type="PANTHER" id="PTHR23101:SF122">
    <property type="entry name" value="RABAPTIN-5-ASSOCIATED EXCHANGE FACTOR FOR RAB5"/>
    <property type="match status" value="1"/>
</dbReference>
<evidence type="ECO:0000313" key="3">
    <source>
        <dbReference type="EMBL" id="CAI8044930.1"/>
    </source>
</evidence>
<keyword evidence="4" id="KW-1185">Reference proteome</keyword>